<keyword evidence="4" id="KW-1185">Reference proteome</keyword>
<dbReference type="EMBL" id="JBHUEJ010000015">
    <property type="protein sequence ID" value="MFD1710321.1"/>
    <property type="molecule type" value="Genomic_DNA"/>
</dbReference>
<feature type="chain" id="PRO_5047187351" evidence="2">
    <location>
        <begin position="24"/>
        <end position="123"/>
    </location>
</feature>
<evidence type="ECO:0000313" key="4">
    <source>
        <dbReference type="Proteomes" id="UP001597304"/>
    </source>
</evidence>
<proteinExistence type="predicted"/>
<evidence type="ECO:0000313" key="3">
    <source>
        <dbReference type="EMBL" id="MFD1710321.1"/>
    </source>
</evidence>
<feature type="region of interest" description="Disordered" evidence="1">
    <location>
        <begin position="101"/>
        <end position="123"/>
    </location>
</feature>
<reference evidence="4" key="1">
    <citation type="journal article" date="2019" name="Int. J. Syst. Evol. Microbiol.">
        <title>The Global Catalogue of Microorganisms (GCM) 10K type strain sequencing project: providing services to taxonomists for standard genome sequencing and annotation.</title>
        <authorList>
            <consortium name="The Broad Institute Genomics Platform"/>
            <consortium name="The Broad Institute Genome Sequencing Center for Infectious Disease"/>
            <person name="Wu L."/>
            <person name="Ma J."/>
        </authorList>
    </citation>
    <scope>NUCLEOTIDE SEQUENCE [LARGE SCALE GENOMIC DNA]</scope>
    <source>
        <strain evidence="4">LMG 29247</strain>
    </source>
</reference>
<comment type="caution">
    <text evidence="3">The sequence shown here is derived from an EMBL/GenBank/DDBJ whole genome shotgun (WGS) entry which is preliminary data.</text>
</comment>
<evidence type="ECO:0000256" key="2">
    <source>
        <dbReference type="SAM" id="SignalP"/>
    </source>
</evidence>
<keyword evidence="2" id="KW-0732">Signal</keyword>
<evidence type="ECO:0000256" key="1">
    <source>
        <dbReference type="SAM" id="MobiDB-lite"/>
    </source>
</evidence>
<gene>
    <name evidence="3" type="ORF">ACFSF0_06870</name>
</gene>
<protein>
    <submittedName>
        <fullName evidence="3">Uncharacterized protein</fullName>
    </submittedName>
</protein>
<accession>A0ABW4KU74</accession>
<dbReference type="RefSeq" id="WP_147912071.1">
    <property type="nucleotide sequence ID" value="NZ_JBHUEJ010000015.1"/>
</dbReference>
<dbReference type="Proteomes" id="UP001597304">
    <property type="component" value="Unassembled WGS sequence"/>
</dbReference>
<name>A0ABW4KU74_9BURK</name>
<sequence length="123" mass="13202">MLYRTTSAVTLMLALAAANSASAQTPSPAARSAEFDRTFAVMMLPVRQATLNACLKHFPQSSPGIQAEWNAQMANPELKAQTQTPAFQQEVASFDPKIAEQMSTPTGRKEMENACRGGIGQGK</sequence>
<feature type="signal peptide" evidence="2">
    <location>
        <begin position="1"/>
        <end position="23"/>
    </location>
</feature>
<organism evidence="3 4">
    <name type="scientific">Ottowia flava</name>
    <dbReference type="NCBI Taxonomy" id="2675430"/>
    <lineage>
        <taxon>Bacteria</taxon>
        <taxon>Pseudomonadati</taxon>
        <taxon>Pseudomonadota</taxon>
        <taxon>Betaproteobacteria</taxon>
        <taxon>Burkholderiales</taxon>
        <taxon>Comamonadaceae</taxon>
        <taxon>Ottowia</taxon>
    </lineage>
</organism>